<proteinExistence type="inferred from homology"/>
<dbReference type="PANTHER" id="PTHR22604">
    <property type="entry name" value="OXIDOREDUCTASES"/>
    <property type="match status" value="1"/>
</dbReference>
<dbReference type="Proteomes" id="UP000293719">
    <property type="component" value="Chromosome"/>
</dbReference>
<name>A0A4P6UYK0_9HYPH</name>
<evidence type="ECO:0000256" key="1">
    <source>
        <dbReference type="ARBA" id="ARBA00010928"/>
    </source>
</evidence>
<evidence type="ECO:0000256" key="2">
    <source>
        <dbReference type="ARBA" id="ARBA00023002"/>
    </source>
</evidence>
<dbReference type="KEGG" id="rpod:E0E05_01755"/>
<keyword evidence="2" id="KW-0560">Oxidoreductase</keyword>
<reference evidence="5 6" key="1">
    <citation type="journal article" date="2017" name="Int. J. Syst. Evol. Microbiol.">
        <title>Roseitalea porphyridii gen. nov., sp. nov., isolated from a red alga, and reclassification of Hoeflea suaedae Chung et al. 2013 as Pseudohoeflea suaedae gen. nov., comb. nov.</title>
        <authorList>
            <person name="Hyeon J.W."/>
            <person name="Jeong S.E."/>
            <person name="Baek K."/>
            <person name="Jeon C.O."/>
        </authorList>
    </citation>
    <scope>NUCLEOTIDE SEQUENCE [LARGE SCALE GENOMIC DNA]</scope>
    <source>
        <strain evidence="5 6">MA7-20</strain>
    </source>
</reference>
<gene>
    <name evidence="5" type="ORF">E0E05_01755</name>
</gene>
<dbReference type="GO" id="GO:0016491">
    <property type="term" value="F:oxidoreductase activity"/>
    <property type="evidence" value="ECO:0007669"/>
    <property type="project" value="UniProtKB-KW"/>
</dbReference>
<protein>
    <submittedName>
        <fullName evidence="5">Gfo/Idh/MocA family oxidoreductase</fullName>
    </submittedName>
</protein>
<feature type="domain" description="Gfo/Idh/MocA-like oxidoreductase N-terminal" evidence="3">
    <location>
        <begin position="27"/>
        <end position="139"/>
    </location>
</feature>
<dbReference type="Gene3D" id="3.40.50.720">
    <property type="entry name" value="NAD(P)-binding Rossmann-like Domain"/>
    <property type="match status" value="1"/>
</dbReference>
<dbReference type="InterPro" id="IPR050984">
    <property type="entry name" value="Gfo/Idh/MocA_domain"/>
</dbReference>
<dbReference type="RefSeq" id="WP_131615131.1">
    <property type="nucleotide sequence ID" value="NZ_CP036532.1"/>
</dbReference>
<organism evidence="5 6">
    <name type="scientific">Roseitalea porphyridii</name>
    <dbReference type="NCBI Taxonomy" id="1852022"/>
    <lineage>
        <taxon>Bacteria</taxon>
        <taxon>Pseudomonadati</taxon>
        <taxon>Pseudomonadota</taxon>
        <taxon>Alphaproteobacteria</taxon>
        <taxon>Hyphomicrobiales</taxon>
        <taxon>Ahrensiaceae</taxon>
        <taxon>Roseitalea</taxon>
    </lineage>
</organism>
<dbReference type="InterPro" id="IPR055170">
    <property type="entry name" value="GFO_IDH_MocA-like_dom"/>
</dbReference>
<dbReference type="AlphaFoldDB" id="A0A4P6UYK0"/>
<accession>A0A4P6UYK0</accession>
<dbReference type="InterPro" id="IPR036291">
    <property type="entry name" value="NAD(P)-bd_dom_sf"/>
</dbReference>
<dbReference type="PANTHER" id="PTHR22604:SF105">
    <property type="entry name" value="TRANS-1,2-DIHYDROBENZENE-1,2-DIOL DEHYDROGENASE"/>
    <property type="match status" value="1"/>
</dbReference>
<dbReference type="GeneID" id="90766007"/>
<dbReference type="EMBL" id="CP036532">
    <property type="protein sequence ID" value="QBK29429.1"/>
    <property type="molecule type" value="Genomic_DNA"/>
</dbReference>
<dbReference type="Pfam" id="PF01408">
    <property type="entry name" value="GFO_IDH_MocA"/>
    <property type="match status" value="1"/>
</dbReference>
<evidence type="ECO:0000259" key="4">
    <source>
        <dbReference type="Pfam" id="PF22725"/>
    </source>
</evidence>
<evidence type="ECO:0000313" key="5">
    <source>
        <dbReference type="EMBL" id="QBK29429.1"/>
    </source>
</evidence>
<evidence type="ECO:0000259" key="3">
    <source>
        <dbReference type="Pfam" id="PF01408"/>
    </source>
</evidence>
<evidence type="ECO:0000313" key="6">
    <source>
        <dbReference type="Proteomes" id="UP000293719"/>
    </source>
</evidence>
<comment type="similarity">
    <text evidence="1">Belongs to the Gfo/Idh/MocA family.</text>
</comment>
<dbReference type="SUPFAM" id="SSF55347">
    <property type="entry name" value="Glyceraldehyde-3-phosphate dehydrogenase-like, C-terminal domain"/>
    <property type="match status" value="1"/>
</dbReference>
<dbReference type="Gene3D" id="3.30.360.10">
    <property type="entry name" value="Dihydrodipicolinate Reductase, domain 2"/>
    <property type="match status" value="1"/>
</dbReference>
<sequence>MTDPKTTPDALATDDAHVDAGAFGWGVWSTGEIATQFARDLAHVPGAARVAVCSRSAETAEAFASAHGFATHYVDADAFLADPAIDAVYIASPHPLHCEQALAAIDAGKPVLIEKPIAMTAEQARRIGDAASEAGVFAMEALWTRFLPAVQRARAMIGEGRFGTIERAEASLVFHRPFDAEHRLFSKALGGGALLDLGVYPISTAAFLFGTPVLEKASWLAAPTEVDIEAELSIRCGDVPVDLRVGFVERADQVADNHFVAFGTKGALRIDPPFLTGQSLTVWDRSLDTAPASGGWAERIARRLPVPGREKFDFSRPSQGLNFEAAAVQSAVRRGETGHPAMPICESAAVLSIIEQALAVPPSGARQ</sequence>
<dbReference type="SUPFAM" id="SSF51735">
    <property type="entry name" value="NAD(P)-binding Rossmann-fold domains"/>
    <property type="match status" value="1"/>
</dbReference>
<dbReference type="OrthoDB" id="9792935at2"/>
<keyword evidence="6" id="KW-1185">Reference proteome</keyword>
<feature type="domain" description="GFO/IDH/MocA-like oxidoreductase" evidence="4">
    <location>
        <begin position="150"/>
        <end position="269"/>
    </location>
</feature>
<dbReference type="InterPro" id="IPR000683">
    <property type="entry name" value="Gfo/Idh/MocA-like_OxRdtase_N"/>
</dbReference>
<dbReference type="Pfam" id="PF22725">
    <property type="entry name" value="GFO_IDH_MocA_C3"/>
    <property type="match status" value="1"/>
</dbReference>
<dbReference type="GO" id="GO:0000166">
    <property type="term" value="F:nucleotide binding"/>
    <property type="evidence" value="ECO:0007669"/>
    <property type="project" value="InterPro"/>
</dbReference>